<feature type="chain" id="PRO_5045876563" evidence="1">
    <location>
        <begin position="23"/>
        <end position="134"/>
    </location>
</feature>
<evidence type="ECO:0000313" key="3">
    <source>
        <dbReference type="Proteomes" id="UP001198901"/>
    </source>
</evidence>
<sequence length="134" mass="14475">MKRTLKTFILVVLSVVFFNASTGETPTVNEKVAVLNFETETIDYGTIKQNSNGLRTFNFINTGSAPLLITRIKTSCGCTVPSYSKTPILPGESGEILIKYSTKRLGAFTKTITVISNAKGGNKILKVKGKVVAL</sequence>
<dbReference type="EMBL" id="JAIUJR010000008">
    <property type="protein sequence ID" value="MCA0133254.1"/>
    <property type="molecule type" value="Genomic_DNA"/>
</dbReference>
<dbReference type="PANTHER" id="PTHR37833">
    <property type="entry name" value="LIPOPROTEIN-RELATED"/>
    <property type="match status" value="1"/>
</dbReference>
<name>A0ABS7XV28_9FLAO</name>
<accession>A0ABS7XV28</accession>
<reference evidence="3" key="1">
    <citation type="submission" date="2023-07" db="EMBL/GenBank/DDBJ databases">
        <authorList>
            <person name="Yue Y."/>
        </authorList>
    </citation>
    <scope>NUCLEOTIDE SEQUENCE [LARGE SCALE GENOMIC DNA]</scope>
    <source>
        <strain evidence="3">D23</strain>
    </source>
</reference>
<feature type="signal peptide" evidence="1">
    <location>
        <begin position="1"/>
        <end position="22"/>
    </location>
</feature>
<dbReference type="Proteomes" id="UP001198901">
    <property type="component" value="Unassembled WGS sequence"/>
</dbReference>
<comment type="caution">
    <text evidence="2">The sequence shown here is derived from an EMBL/GenBank/DDBJ whole genome shotgun (WGS) entry which is preliminary data.</text>
</comment>
<evidence type="ECO:0000256" key="1">
    <source>
        <dbReference type="SAM" id="SignalP"/>
    </source>
</evidence>
<dbReference type="InterPro" id="IPR011467">
    <property type="entry name" value="DUF1573"/>
</dbReference>
<proteinExistence type="predicted"/>
<evidence type="ECO:0000313" key="2">
    <source>
        <dbReference type="EMBL" id="MCA0133254.1"/>
    </source>
</evidence>
<dbReference type="RefSeq" id="WP_224529826.1">
    <property type="nucleotide sequence ID" value="NZ_JAIUJR010000008.1"/>
</dbReference>
<dbReference type="Pfam" id="PF07610">
    <property type="entry name" value="DUF1573"/>
    <property type="match status" value="1"/>
</dbReference>
<gene>
    <name evidence="2" type="ORF">LBU54_11720</name>
</gene>
<dbReference type="Gene3D" id="2.60.40.10">
    <property type="entry name" value="Immunoglobulins"/>
    <property type="match status" value="1"/>
</dbReference>
<organism evidence="2 3">
    <name type="scientific">Winogradskyella alexanderae</name>
    <dbReference type="NCBI Taxonomy" id="2877123"/>
    <lineage>
        <taxon>Bacteria</taxon>
        <taxon>Pseudomonadati</taxon>
        <taxon>Bacteroidota</taxon>
        <taxon>Flavobacteriia</taxon>
        <taxon>Flavobacteriales</taxon>
        <taxon>Flavobacteriaceae</taxon>
        <taxon>Winogradskyella</taxon>
    </lineage>
</organism>
<keyword evidence="1" id="KW-0732">Signal</keyword>
<dbReference type="InterPro" id="IPR013783">
    <property type="entry name" value="Ig-like_fold"/>
</dbReference>
<dbReference type="PANTHER" id="PTHR37833:SF1">
    <property type="entry name" value="SIGNAL PEPTIDE PROTEIN"/>
    <property type="match status" value="1"/>
</dbReference>
<keyword evidence="3" id="KW-1185">Reference proteome</keyword>
<protein>
    <submittedName>
        <fullName evidence="2">DUF1573 domain-containing protein</fullName>
    </submittedName>
</protein>